<protein>
    <submittedName>
        <fullName evidence="2">Uncharacterized protein</fullName>
    </submittedName>
</protein>
<evidence type="ECO:0000313" key="3">
    <source>
        <dbReference type="Proteomes" id="UP000012338"/>
    </source>
</evidence>
<feature type="region of interest" description="Disordered" evidence="1">
    <location>
        <begin position="156"/>
        <end position="177"/>
    </location>
</feature>
<keyword evidence="3" id="KW-1185">Reference proteome</keyword>
<dbReference type="AlphaFoldDB" id="N4X935"/>
<dbReference type="Proteomes" id="UP000012338">
    <property type="component" value="Unassembled WGS sequence"/>
</dbReference>
<accession>N4X935</accession>
<name>N4X935_COCH4</name>
<dbReference type="OrthoDB" id="2959714at2759"/>
<organism evidence="2 3">
    <name type="scientific">Cochliobolus heterostrophus (strain C4 / ATCC 48331 / race T)</name>
    <name type="common">Southern corn leaf blight fungus</name>
    <name type="synonym">Bipolaris maydis</name>
    <dbReference type="NCBI Taxonomy" id="665024"/>
    <lineage>
        <taxon>Eukaryota</taxon>
        <taxon>Fungi</taxon>
        <taxon>Dikarya</taxon>
        <taxon>Ascomycota</taxon>
        <taxon>Pezizomycotina</taxon>
        <taxon>Dothideomycetes</taxon>
        <taxon>Pleosporomycetidae</taxon>
        <taxon>Pleosporales</taxon>
        <taxon>Pleosporineae</taxon>
        <taxon>Pleosporaceae</taxon>
        <taxon>Bipolaris</taxon>
    </lineage>
</organism>
<evidence type="ECO:0000313" key="2">
    <source>
        <dbReference type="EMBL" id="ENI09539.1"/>
    </source>
</evidence>
<reference evidence="2 3" key="1">
    <citation type="journal article" date="2012" name="PLoS Pathog.">
        <title>Diverse lifestyles and strategies of plant pathogenesis encoded in the genomes of eighteen Dothideomycetes fungi.</title>
        <authorList>
            <person name="Ohm R.A."/>
            <person name="Feau N."/>
            <person name="Henrissat B."/>
            <person name="Schoch C.L."/>
            <person name="Horwitz B.A."/>
            <person name="Barry K.W."/>
            <person name="Condon B.J."/>
            <person name="Copeland A.C."/>
            <person name="Dhillon B."/>
            <person name="Glaser F."/>
            <person name="Hesse C.N."/>
            <person name="Kosti I."/>
            <person name="LaButti K."/>
            <person name="Lindquist E.A."/>
            <person name="Lucas S."/>
            <person name="Salamov A.A."/>
            <person name="Bradshaw R.E."/>
            <person name="Ciuffetti L."/>
            <person name="Hamelin R.C."/>
            <person name="Kema G.H.J."/>
            <person name="Lawrence C."/>
            <person name="Scott J.A."/>
            <person name="Spatafora J.W."/>
            <person name="Turgeon B.G."/>
            <person name="de Wit P.J.G.M."/>
            <person name="Zhong S."/>
            <person name="Goodwin S.B."/>
            <person name="Grigoriev I.V."/>
        </authorList>
    </citation>
    <scope>NUCLEOTIDE SEQUENCE [LARGE SCALE GENOMIC DNA]</scope>
    <source>
        <strain evidence="3">C4 / ATCC 48331 / race T</strain>
    </source>
</reference>
<dbReference type="EMBL" id="KB733446">
    <property type="protein sequence ID" value="ENI09539.1"/>
    <property type="molecule type" value="Genomic_DNA"/>
</dbReference>
<reference evidence="3" key="2">
    <citation type="journal article" date="2013" name="PLoS Genet.">
        <title>Comparative genome structure, secondary metabolite, and effector coding capacity across Cochliobolus pathogens.</title>
        <authorList>
            <person name="Condon B.J."/>
            <person name="Leng Y."/>
            <person name="Wu D."/>
            <person name="Bushley K.E."/>
            <person name="Ohm R.A."/>
            <person name="Otillar R."/>
            <person name="Martin J."/>
            <person name="Schackwitz W."/>
            <person name="Grimwood J."/>
            <person name="MohdZainudin N."/>
            <person name="Xue C."/>
            <person name="Wang R."/>
            <person name="Manning V.A."/>
            <person name="Dhillon B."/>
            <person name="Tu Z.J."/>
            <person name="Steffenson B.J."/>
            <person name="Salamov A."/>
            <person name="Sun H."/>
            <person name="Lowry S."/>
            <person name="LaButti K."/>
            <person name="Han J."/>
            <person name="Copeland A."/>
            <person name="Lindquist E."/>
            <person name="Barry K."/>
            <person name="Schmutz J."/>
            <person name="Baker S.E."/>
            <person name="Ciuffetti L.M."/>
            <person name="Grigoriev I.V."/>
            <person name="Zhong S."/>
            <person name="Turgeon B.G."/>
        </authorList>
    </citation>
    <scope>NUCLEOTIDE SEQUENCE [LARGE SCALE GENOMIC DNA]</scope>
    <source>
        <strain evidence="3">C4 / ATCC 48331 / race T</strain>
    </source>
</reference>
<proteinExistence type="predicted"/>
<gene>
    <name evidence="2" type="ORF">COCC4DRAFT_57066</name>
</gene>
<dbReference type="HOGENOM" id="CLU_065628_0_0_1"/>
<evidence type="ECO:0000256" key="1">
    <source>
        <dbReference type="SAM" id="MobiDB-lite"/>
    </source>
</evidence>
<dbReference type="RefSeq" id="XP_014083448.1">
    <property type="nucleotide sequence ID" value="XM_014227973.1"/>
</dbReference>
<sequence>MDHVLEILAVHSHPLILAGWSAQRWMGSAGLMDTSCDILVRDSALKSVASDLVETGHWEVHQPSPPMPREPFPCSDRESDADFVLRRIDAEDESEYRHLILWSESTYHVSVDDCPLIEVPDVYPWNHVLIEERWHPAIGQENRWWFGPRLHPDTKVRNLPERATPPTLFPKGAPRGKSPTNTHSVYILSIPAYMDTLVYHMIHYKLSKPGLATLASLQIANLTRYLYLELPHQQLPLLIELEEDEFMEEYLRNYQRKPFFVFREAHSGGLESARVKEWDADSYPSWCRTIE</sequence>
<dbReference type="GeneID" id="25846083"/>